<reference evidence="1 2" key="1">
    <citation type="journal article" date="2010" name="ISME J.">
        <title>Fine-scale evolution: genomic, phenotypic and ecological differentiation in two coexisting Salinibacter ruber strains.</title>
        <authorList>
            <person name="Pena A."/>
            <person name="Teeling H."/>
            <person name="Huerta-Cepas J."/>
            <person name="Santos F."/>
            <person name="Yarza P."/>
            <person name="Brito-Echeverria J."/>
            <person name="Lucio M."/>
            <person name="Schmitt-Kopplin P."/>
            <person name="Meseguer I."/>
            <person name="Schenowitz C."/>
            <person name="Dossat C."/>
            <person name="Barbe V."/>
            <person name="Dopazo J."/>
            <person name="Rossello-Mora R."/>
            <person name="Schuler M."/>
            <person name="Glockner F.O."/>
            <person name="Amann R."/>
            <person name="Gabaldon T."/>
            <person name="Anton J."/>
        </authorList>
    </citation>
    <scope>NUCLEOTIDE SEQUENCE [LARGE SCALE GENOMIC DNA]</scope>
    <source>
        <strain evidence="1 2">M8</strain>
    </source>
</reference>
<name>D5H571_SALRM</name>
<evidence type="ECO:0000313" key="2">
    <source>
        <dbReference type="Proteomes" id="UP000000933"/>
    </source>
</evidence>
<sequence length="72" mass="8238">MNTRFFSPIILFGILPVSSAIYTKICFLFPFSIFFKYSSFRLLFSNLLLKTSTTTSIPLLFNSSKILSLDNL</sequence>
<proteinExistence type="predicted"/>
<organism evidence="1 2">
    <name type="scientific">Salinibacter ruber (strain M8)</name>
    <dbReference type="NCBI Taxonomy" id="761659"/>
    <lineage>
        <taxon>Bacteria</taxon>
        <taxon>Pseudomonadati</taxon>
        <taxon>Rhodothermota</taxon>
        <taxon>Rhodothermia</taxon>
        <taxon>Rhodothermales</taxon>
        <taxon>Salinibacteraceae</taxon>
        <taxon>Salinibacter</taxon>
    </lineage>
</organism>
<dbReference type="HOGENOM" id="CLU_2720012_0_0_10"/>
<dbReference type="Proteomes" id="UP000000933">
    <property type="component" value="Chromosome"/>
</dbReference>
<accession>D5H571</accession>
<dbReference type="EMBL" id="FP565814">
    <property type="protein sequence ID" value="CBH23176.1"/>
    <property type="molecule type" value="Genomic_DNA"/>
</dbReference>
<reference evidence="2" key="2">
    <citation type="submission" date="2010-04" db="EMBL/GenBank/DDBJ databases">
        <title>Genome sequence of Salinibacter ruber M8.</title>
        <authorList>
            <consortium name="Genoscope"/>
        </authorList>
    </citation>
    <scope>NUCLEOTIDE SEQUENCE [LARGE SCALE GENOMIC DNA]</scope>
    <source>
        <strain evidence="2">M8</strain>
    </source>
</reference>
<dbReference type="AlphaFoldDB" id="D5H571"/>
<evidence type="ECO:0000313" key="1">
    <source>
        <dbReference type="EMBL" id="CBH23176.1"/>
    </source>
</evidence>
<dbReference type="KEGG" id="srm:SRM_00255"/>
<protein>
    <submittedName>
        <fullName evidence="1">Uncharacterized protein</fullName>
    </submittedName>
</protein>
<gene>
    <name evidence="1" type="ordered locus">SRM_00255</name>
</gene>